<dbReference type="PANTHER" id="PTHR20882:SF14">
    <property type="entry name" value="CYTOPLASMIC TRNA 2-THIOLATION PROTEIN 2"/>
    <property type="match status" value="1"/>
</dbReference>
<dbReference type="PROSITE" id="PS00108">
    <property type="entry name" value="PROTEIN_KINASE_ST"/>
    <property type="match status" value="1"/>
</dbReference>
<dbReference type="PANTHER" id="PTHR20882">
    <property type="entry name" value="CYTOPLASMIC TRNA 2-THIOLATION PROTEIN 2"/>
    <property type="match status" value="1"/>
</dbReference>
<keyword evidence="5" id="KW-0547">Nucleotide-binding</keyword>
<feature type="compositionally biased region" description="Low complexity" evidence="8">
    <location>
        <begin position="99"/>
        <end position="113"/>
    </location>
</feature>
<dbReference type="Gene3D" id="3.30.200.20">
    <property type="entry name" value="Phosphorylase Kinase, domain 1"/>
    <property type="match status" value="1"/>
</dbReference>
<dbReference type="PROSITE" id="PS50011">
    <property type="entry name" value="PROTEIN_KINASE_DOM"/>
    <property type="match status" value="1"/>
</dbReference>
<feature type="region of interest" description="Disordered" evidence="8">
    <location>
        <begin position="841"/>
        <end position="887"/>
    </location>
</feature>
<evidence type="ECO:0000259" key="9">
    <source>
        <dbReference type="PROSITE" id="PS50011"/>
    </source>
</evidence>
<gene>
    <name evidence="10" type="ORF">CGC20_17245</name>
</gene>
<reference evidence="11" key="1">
    <citation type="submission" date="2019-02" db="EMBL/GenBank/DDBJ databases">
        <title>FDA dAtabase for Regulatory Grade micrObial Sequences (FDA-ARGOS): Supporting development and validation of Infectious Disease Dx tests.</title>
        <authorList>
            <person name="Duncan R."/>
            <person name="Fisher C."/>
            <person name="Tallon L."/>
            <person name="Sadzewicz L."/>
            <person name="Sengamalay N."/>
            <person name="Ott S."/>
            <person name="Godinez A."/>
            <person name="Nagaraj S."/>
            <person name="Vavikolanu K."/>
            <person name="Vyas G."/>
            <person name="Nadendla S."/>
            <person name="Aluvathingal J."/>
            <person name="Sichtig H."/>
        </authorList>
    </citation>
    <scope>NUCLEOTIDE SEQUENCE [LARGE SCALE GENOMIC DNA]</scope>
    <source>
        <strain evidence="11">FDAARGOS_360</strain>
    </source>
</reference>
<dbReference type="VEuPathDB" id="TriTrypDB:LDHU3_13.0860"/>
<dbReference type="InterPro" id="IPR008271">
    <property type="entry name" value="Ser/Thr_kinase_AS"/>
</dbReference>
<dbReference type="InterPro" id="IPR000719">
    <property type="entry name" value="Prot_kinase_dom"/>
</dbReference>
<feature type="region of interest" description="Disordered" evidence="8">
    <location>
        <begin position="527"/>
        <end position="560"/>
    </location>
</feature>
<dbReference type="Gene3D" id="1.10.510.10">
    <property type="entry name" value="Transferase(Phosphotransferase) domain 1"/>
    <property type="match status" value="1"/>
</dbReference>
<evidence type="ECO:0000256" key="1">
    <source>
        <dbReference type="ARBA" id="ARBA00022490"/>
    </source>
</evidence>
<dbReference type="EMBL" id="RHLD01000039">
    <property type="protein sequence ID" value="TPP50102.1"/>
    <property type="molecule type" value="Genomic_DNA"/>
</dbReference>
<dbReference type="Gene3D" id="3.40.50.620">
    <property type="entry name" value="HUPs"/>
    <property type="match status" value="1"/>
</dbReference>
<dbReference type="GO" id="GO:0005524">
    <property type="term" value="F:ATP binding"/>
    <property type="evidence" value="ECO:0007669"/>
    <property type="project" value="UniProtKB-KW"/>
</dbReference>
<keyword evidence="7" id="KW-0067">ATP-binding</keyword>
<feature type="region of interest" description="Disordered" evidence="8">
    <location>
        <begin position="85"/>
        <end position="113"/>
    </location>
</feature>
<dbReference type="GO" id="GO:0002143">
    <property type="term" value="P:tRNA wobble position uridine thiolation"/>
    <property type="evidence" value="ECO:0007669"/>
    <property type="project" value="TreeGrafter"/>
</dbReference>
<evidence type="ECO:0000256" key="7">
    <source>
        <dbReference type="ARBA" id="ARBA00022840"/>
    </source>
</evidence>
<feature type="region of interest" description="Disordered" evidence="8">
    <location>
        <begin position="384"/>
        <end position="413"/>
    </location>
</feature>
<evidence type="ECO:0000256" key="5">
    <source>
        <dbReference type="ARBA" id="ARBA00022741"/>
    </source>
</evidence>
<feature type="region of interest" description="Disordered" evidence="8">
    <location>
        <begin position="134"/>
        <end position="154"/>
    </location>
</feature>
<proteinExistence type="predicted"/>
<feature type="compositionally biased region" description="Low complexity" evidence="8">
    <location>
        <begin position="541"/>
        <end position="560"/>
    </location>
</feature>
<dbReference type="GO" id="GO:0004674">
    <property type="term" value="F:protein serine/threonine kinase activity"/>
    <property type="evidence" value="ECO:0007669"/>
    <property type="project" value="UniProtKB-KW"/>
</dbReference>
<evidence type="ECO:0000256" key="3">
    <source>
        <dbReference type="ARBA" id="ARBA00022679"/>
    </source>
</evidence>
<evidence type="ECO:0000313" key="11">
    <source>
        <dbReference type="Proteomes" id="UP000318821"/>
    </source>
</evidence>
<dbReference type="GO" id="GO:0005829">
    <property type="term" value="C:cytosol"/>
    <property type="evidence" value="ECO:0007669"/>
    <property type="project" value="TreeGrafter"/>
</dbReference>
<keyword evidence="1" id="KW-0963">Cytoplasm</keyword>
<keyword evidence="3" id="KW-0808">Transferase</keyword>
<dbReference type="Pfam" id="PF00069">
    <property type="entry name" value="Pkinase"/>
    <property type="match status" value="1"/>
</dbReference>
<dbReference type="FunFam" id="1.10.510.10:FF:000624">
    <property type="entry name" value="Mitogen-activated protein kinase"/>
    <property type="match status" value="1"/>
</dbReference>
<evidence type="ECO:0000256" key="2">
    <source>
        <dbReference type="ARBA" id="ARBA00022527"/>
    </source>
</evidence>
<evidence type="ECO:0000256" key="6">
    <source>
        <dbReference type="ARBA" id="ARBA00022777"/>
    </source>
</evidence>
<dbReference type="GO" id="GO:0016783">
    <property type="term" value="F:sulfurtransferase activity"/>
    <property type="evidence" value="ECO:0007669"/>
    <property type="project" value="TreeGrafter"/>
</dbReference>
<dbReference type="VEuPathDB" id="TriTrypDB:LDHU3_13.0870"/>
<dbReference type="VEuPathDB" id="TriTrypDB:LdBPK_130670.1"/>
<feature type="domain" description="Protein kinase" evidence="9">
    <location>
        <begin position="653"/>
        <end position="1126"/>
    </location>
</feature>
<name>A0A504XMF5_LEIDO</name>
<keyword evidence="2" id="KW-0723">Serine/threonine-protein kinase</keyword>
<dbReference type="InterPro" id="IPR011009">
    <property type="entry name" value="Kinase-like_dom_sf"/>
</dbReference>
<evidence type="ECO:0000313" key="10">
    <source>
        <dbReference type="EMBL" id="TPP50102.1"/>
    </source>
</evidence>
<keyword evidence="4" id="KW-0819">tRNA processing</keyword>
<dbReference type="InterPro" id="IPR014729">
    <property type="entry name" value="Rossmann-like_a/b/a_fold"/>
</dbReference>
<organism evidence="10 11">
    <name type="scientific">Leishmania donovani</name>
    <dbReference type="NCBI Taxonomy" id="5661"/>
    <lineage>
        <taxon>Eukaryota</taxon>
        <taxon>Discoba</taxon>
        <taxon>Euglenozoa</taxon>
        <taxon>Kinetoplastea</taxon>
        <taxon>Metakinetoplastina</taxon>
        <taxon>Trypanosomatida</taxon>
        <taxon>Trypanosomatidae</taxon>
        <taxon>Leishmaniinae</taxon>
        <taxon>Leishmania</taxon>
    </lineage>
</organism>
<feature type="compositionally biased region" description="Low complexity" evidence="8">
    <location>
        <begin position="139"/>
        <end position="152"/>
    </location>
</feature>
<dbReference type="VEuPathDB" id="TriTrypDB:LdCL_130012100"/>
<dbReference type="VEuPathDB" id="TriTrypDB:LdCL_130012200"/>
<accession>A0A504XMF5</accession>
<protein>
    <submittedName>
        <fullName evidence="10">Protein kinase domain family protein</fullName>
    </submittedName>
</protein>
<dbReference type="VEuPathDB" id="TriTrypDB:LdBPK_130680.1"/>
<evidence type="ECO:0000256" key="8">
    <source>
        <dbReference type="SAM" id="MobiDB-lite"/>
    </source>
</evidence>
<evidence type="ECO:0000256" key="4">
    <source>
        <dbReference type="ARBA" id="ARBA00022694"/>
    </source>
</evidence>
<dbReference type="SUPFAM" id="SSF56112">
    <property type="entry name" value="Protein kinase-like (PK-like)"/>
    <property type="match status" value="1"/>
</dbReference>
<sequence length="1197" mass="131324">MTQCFKCKQAIGTVVSRDGPAKLYCPDCFLAYCAGAVRENAFQHCLVPSDTPLAVAVSGGPNSMMLLRELGQLRYKTRDQIRRQHLTPQRQAPAQGGKSRSTSTSSPPARSTPLASSLILLPFHLCEDELVLPPPPPLSSSTPSPSSLHPVSGRQEAINRVRSTMEEQFATLRKYVQQQPPRWVYHGEVPCGHKRSKKKQNDPTEAPLPQRHAGTSGETAAATARLFAASEMRLFRYSDILSGTYLSELRYALHASRLSLSDREALYAREGIRADEAHCSEEQELFDEHVVCLRPLRTMLPKEAIMYTRICGIAGSYTPALCTGTATRSLHRTLEHFVLAMMASYRTMIFNVLSTVQRLEVHPAAMQELVRGIDNASASPAHVNGEGLAEAGSTQSAGKTTRKALPARTAQQNRDDLRLAAPLHVHRDLRGVSSKEADIDSVIAMCCVCGCPASITSCHRGQNASTAVRQLEMLALSTTSAMTPRTSGASPSTVVDAASASEASPTTAGCFVCYACQGLADAWPPSVFGRDSATENDEQASNDSTTAAGAAARHGATPAASALERRTLGAARWDQDMQSSQVRVESAAQRVPNEGRDSVCASAEAHPPLVGLMTQPLPLSTILRHPLASKRCMMIFHQNGEETMELFELLSRYEAVGPIGQGSYGYVCSARDNDLVERFQAKPPEEYEDASLTLEEREEVYDTNTLVAIKKLRQLFENNQPRMWLCATREIQLMMAFQHDNVMSATDFFIPLGGVEMMTYDSILQLQHTFDGVYVVMKKMDYTLREVLDSTIVTAAELAPGYETWLRRLRLLMANCGEVNADVSSTPTPVRASRLNVKAEAQGEDQAAAAPHSSTEQSRSGGREDVEDEAGATTSTDGGFEGKGGGDDEGAPVCCPLTTVALHSLTRDYRKFILYQIFRGVGYLHLCPVIHRDLKPENIMLDRSYGTRITDFGQGRDVGLNATTDYVQTVLDNCTQWYAAPETLTVAINSPMGFIDHDSFHGVDVWSIGCIAAEMLIGRPLFYTTSMGGKSQLLSIFRVLGEPSASAIESIAEYRDKETRELFMNSVKKLVKTAPPSNTITPTLAELLRSPYGDEDEDEVGLIIDCLRWDPRERITIQAALQNPFFTKDGYDPVIDPEDTAKRVPSVRPEDISEPVSGRAFLWNLFLERHPEVKELWNSLVAKHEEELKVKKAAADT</sequence>
<dbReference type="Proteomes" id="UP000318821">
    <property type="component" value="Unassembled WGS sequence"/>
</dbReference>
<dbReference type="SMART" id="SM00220">
    <property type="entry name" value="S_TKc"/>
    <property type="match status" value="1"/>
</dbReference>
<feature type="region of interest" description="Disordered" evidence="8">
    <location>
        <begin position="188"/>
        <end position="217"/>
    </location>
</feature>
<keyword evidence="6 10" id="KW-0418">Kinase</keyword>
<comment type="caution">
    <text evidence="10">The sequence shown here is derived from an EMBL/GenBank/DDBJ whole genome shotgun (WGS) entry which is preliminary data.</text>
</comment>
<dbReference type="AlphaFoldDB" id="A0A504XMF5"/>
<dbReference type="GO" id="GO:0000049">
    <property type="term" value="F:tRNA binding"/>
    <property type="evidence" value="ECO:0007669"/>
    <property type="project" value="InterPro"/>
</dbReference>
<dbReference type="InterPro" id="IPR019407">
    <property type="entry name" value="CTU2"/>
</dbReference>